<evidence type="ECO:0000313" key="2">
    <source>
        <dbReference type="Proteomes" id="UP000308600"/>
    </source>
</evidence>
<dbReference type="Proteomes" id="UP000308600">
    <property type="component" value="Unassembled WGS sequence"/>
</dbReference>
<evidence type="ECO:0000313" key="1">
    <source>
        <dbReference type="EMBL" id="TFK66403.1"/>
    </source>
</evidence>
<reference evidence="1 2" key="1">
    <citation type="journal article" date="2019" name="Nat. Ecol. Evol.">
        <title>Megaphylogeny resolves global patterns of mushroom evolution.</title>
        <authorList>
            <person name="Varga T."/>
            <person name="Krizsan K."/>
            <person name="Foldi C."/>
            <person name="Dima B."/>
            <person name="Sanchez-Garcia M."/>
            <person name="Sanchez-Ramirez S."/>
            <person name="Szollosi G.J."/>
            <person name="Szarkandi J.G."/>
            <person name="Papp V."/>
            <person name="Albert L."/>
            <person name="Andreopoulos W."/>
            <person name="Angelini C."/>
            <person name="Antonin V."/>
            <person name="Barry K.W."/>
            <person name="Bougher N.L."/>
            <person name="Buchanan P."/>
            <person name="Buyck B."/>
            <person name="Bense V."/>
            <person name="Catcheside P."/>
            <person name="Chovatia M."/>
            <person name="Cooper J."/>
            <person name="Damon W."/>
            <person name="Desjardin D."/>
            <person name="Finy P."/>
            <person name="Geml J."/>
            <person name="Haridas S."/>
            <person name="Hughes K."/>
            <person name="Justo A."/>
            <person name="Karasinski D."/>
            <person name="Kautmanova I."/>
            <person name="Kiss B."/>
            <person name="Kocsube S."/>
            <person name="Kotiranta H."/>
            <person name="LaButti K.M."/>
            <person name="Lechner B.E."/>
            <person name="Liimatainen K."/>
            <person name="Lipzen A."/>
            <person name="Lukacs Z."/>
            <person name="Mihaltcheva S."/>
            <person name="Morgado L.N."/>
            <person name="Niskanen T."/>
            <person name="Noordeloos M.E."/>
            <person name="Ohm R.A."/>
            <person name="Ortiz-Santana B."/>
            <person name="Ovrebo C."/>
            <person name="Racz N."/>
            <person name="Riley R."/>
            <person name="Savchenko A."/>
            <person name="Shiryaev A."/>
            <person name="Soop K."/>
            <person name="Spirin V."/>
            <person name="Szebenyi C."/>
            <person name="Tomsovsky M."/>
            <person name="Tulloss R.E."/>
            <person name="Uehling J."/>
            <person name="Grigoriev I.V."/>
            <person name="Vagvolgyi C."/>
            <person name="Papp T."/>
            <person name="Martin F.M."/>
            <person name="Miettinen O."/>
            <person name="Hibbett D.S."/>
            <person name="Nagy L.G."/>
        </authorList>
    </citation>
    <scope>NUCLEOTIDE SEQUENCE [LARGE SCALE GENOMIC DNA]</scope>
    <source>
        <strain evidence="1 2">NL-1719</strain>
    </source>
</reference>
<protein>
    <submittedName>
        <fullName evidence="1">Uncharacterized protein</fullName>
    </submittedName>
</protein>
<gene>
    <name evidence="1" type="ORF">BDN72DRAFT_800035</name>
</gene>
<proteinExistence type="predicted"/>
<dbReference type="EMBL" id="ML208406">
    <property type="protein sequence ID" value="TFK66403.1"/>
    <property type="molecule type" value="Genomic_DNA"/>
</dbReference>
<sequence>MATPADTSEFDGGLQVSPRFAELAKRPGFLRNFSGGHEMRTLYRKQWETFNVLRLPISAAMCVDGALEEMKELIEYGPTINFAETFTPYKLSYATLIIYGAQRVTNPIRQKHHGLLKYLISNFNLPLDIPDIAGLAALEHCFSTASRIGVIPLARTLLESGANINQQNRYGEVPLWSAMLHGNVEGVELLMEFGARVDIPEAEGVPPSALYANFGPGVAAAMDKWMRKRRGEEEAPRTGKKCDWPNCLTPPSDDIKLKNCARCKIARYCGAECQKKHWPTHKKTCKALSESAVLTFVPRYEVGDKKVNVIPNEYARVAMGVRHDLPPSSHFRAARFTAPSDDLIIKIQVPVGGNGLDSHMLVYDKKRSFICTLWKMDNMVSYPIMEKLIKEKGPGGLKGYFRAEVVEKDKLLVRVEEMLAPQPF</sequence>
<name>A0ACD3AL21_9AGAR</name>
<keyword evidence="2" id="KW-1185">Reference proteome</keyword>
<organism evidence="1 2">
    <name type="scientific">Pluteus cervinus</name>
    <dbReference type="NCBI Taxonomy" id="181527"/>
    <lineage>
        <taxon>Eukaryota</taxon>
        <taxon>Fungi</taxon>
        <taxon>Dikarya</taxon>
        <taxon>Basidiomycota</taxon>
        <taxon>Agaricomycotina</taxon>
        <taxon>Agaricomycetes</taxon>
        <taxon>Agaricomycetidae</taxon>
        <taxon>Agaricales</taxon>
        <taxon>Pluteineae</taxon>
        <taxon>Pluteaceae</taxon>
        <taxon>Pluteus</taxon>
    </lineage>
</organism>
<accession>A0ACD3AL21</accession>